<comment type="similarity">
    <text evidence="1">Belongs to the metallo-dependent hydrolases superfamily. CpsB/CapC family.</text>
</comment>
<dbReference type="Gene3D" id="3.20.20.140">
    <property type="entry name" value="Metal-dependent hydrolases"/>
    <property type="match status" value="1"/>
</dbReference>
<dbReference type="PANTHER" id="PTHR39181:SF1">
    <property type="entry name" value="TYROSINE-PROTEIN PHOSPHATASE YWQE"/>
    <property type="match status" value="1"/>
</dbReference>
<dbReference type="PANTHER" id="PTHR39181">
    <property type="entry name" value="TYROSINE-PROTEIN PHOSPHATASE YWQE"/>
    <property type="match status" value="1"/>
</dbReference>
<keyword evidence="3" id="KW-0378">Hydrolase</keyword>
<dbReference type="InterPro" id="IPR016667">
    <property type="entry name" value="Caps_polysacc_synth_CpsB/CapC"/>
</dbReference>
<accession>A0ABZ2LEU9</accession>
<reference evidence="5" key="1">
    <citation type="submission" date="2021-12" db="EMBL/GenBank/DDBJ databases">
        <title>Discovery of the Pendulisporaceae a myxobacterial family with distinct sporulation behavior and unique specialized metabolism.</title>
        <authorList>
            <person name="Garcia R."/>
            <person name="Popoff A."/>
            <person name="Bader C.D."/>
            <person name="Loehr J."/>
            <person name="Walesch S."/>
            <person name="Walt C."/>
            <person name="Boldt J."/>
            <person name="Bunk B."/>
            <person name="Haeckl F.J.F.P.J."/>
            <person name="Gunesch A.P."/>
            <person name="Birkelbach J."/>
            <person name="Nuebel U."/>
            <person name="Pietschmann T."/>
            <person name="Bach T."/>
            <person name="Mueller R."/>
        </authorList>
    </citation>
    <scope>NUCLEOTIDE SEQUENCE</scope>
    <source>
        <strain evidence="5">MSr11367</strain>
    </source>
</reference>
<dbReference type="RefSeq" id="WP_394838958.1">
    <property type="nucleotide sequence ID" value="NZ_CP089929.1"/>
</dbReference>
<gene>
    <name evidence="5" type="ORF">LVJ94_18880</name>
</gene>
<sequence length="251" mass="27457">MRDFIDLHSHWIAHIDDGARSPAASVAMLSRLFQAGFSTVIATPHMRPGMFDNDRPALERAYAAMGPHLEEASVPLPKVGLASEHFFDDVVFQRLVSGEGVPYPSVPNAPNAPHPPGVRRAVLVELPSSAFPRNLQARFFDLRRAGLAPVLAHPERYQPVWKDIGALTPLLDAGTHLQLDLCSLVGKYGRAAQRAAEELLEEEAYEIASSDAHKPEDVDAVVSSIERLEALVGRAERSRLLIEGPRSLLSL</sequence>
<comment type="catalytic activity">
    <reaction evidence="4">
        <text>O-phospho-L-tyrosyl-[protein] + H2O = L-tyrosyl-[protein] + phosphate</text>
        <dbReference type="Rhea" id="RHEA:10684"/>
        <dbReference type="Rhea" id="RHEA-COMP:10136"/>
        <dbReference type="Rhea" id="RHEA-COMP:20101"/>
        <dbReference type="ChEBI" id="CHEBI:15377"/>
        <dbReference type="ChEBI" id="CHEBI:43474"/>
        <dbReference type="ChEBI" id="CHEBI:46858"/>
        <dbReference type="ChEBI" id="CHEBI:61978"/>
        <dbReference type="EC" id="3.1.3.48"/>
    </reaction>
</comment>
<keyword evidence="6" id="KW-1185">Reference proteome</keyword>
<evidence type="ECO:0000313" key="6">
    <source>
        <dbReference type="Proteomes" id="UP001374803"/>
    </source>
</evidence>
<dbReference type="SUPFAM" id="SSF89550">
    <property type="entry name" value="PHP domain-like"/>
    <property type="match status" value="1"/>
</dbReference>
<organism evidence="5 6">
    <name type="scientific">Pendulispora rubella</name>
    <dbReference type="NCBI Taxonomy" id="2741070"/>
    <lineage>
        <taxon>Bacteria</taxon>
        <taxon>Pseudomonadati</taxon>
        <taxon>Myxococcota</taxon>
        <taxon>Myxococcia</taxon>
        <taxon>Myxococcales</taxon>
        <taxon>Sorangiineae</taxon>
        <taxon>Pendulisporaceae</taxon>
        <taxon>Pendulispora</taxon>
    </lineage>
</organism>
<protein>
    <recommendedName>
        <fullName evidence="2">protein-tyrosine-phosphatase</fullName>
        <ecNumber evidence="2">3.1.3.48</ecNumber>
    </recommendedName>
</protein>
<dbReference type="InterPro" id="IPR016195">
    <property type="entry name" value="Pol/histidinol_Pase-like"/>
</dbReference>
<dbReference type="Pfam" id="PF19567">
    <property type="entry name" value="CpsB_CapC"/>
    <property type="match status" value="1"/>
</dbReference>
<name>A0ABZ2LEU9_9BACT</name>
<evidence type="ECO:0000256" key="4">
    <source>
        <dbReference type="ARBA" id="ARBA00051722"/>
    </source>
</evidence>
<evidence type="ECO:0000256" key="3">
    <source>
        <dbReference type="ARBA" id="ARBA00022801"/>
    </source>
</evidence>
<dbReference type="EMBL" id="CP089983">
    <property type="protein sequence ID" value="WXB09287.1"/>
    <property type="molecule type" value="Genomic_DNA"/>
</dbReference>
<evidence type="ECO:0000256" key="1">
    <source>
        <dbReference type="ARBA" id="ARBA00005750"/>
    </source>
</evidence>
<dbReference type="Proteomes" id="UP001374803">
    <property type="component" value="Chromosome"/>
</dbReference>
<evidence type="ECO:0000313" key="5">
    <source>
        <dbReference type="EMBL" id="WXB09287.1"/>
    </source>
</evidence>
<evidence type="ECO:0000256" key="2">
    <source>
        <dbReference type="ARBA" id="ARBA00013064"/>
    </source>
</evidence>
<proteinExistence type="inferred from homology"/>
<dbReference type="EC" id="3.1.3.48" evidence="2"/>
<dbReference type="PIRSF" id="PIRSF016557">
    <property type="entry name" value="Caps_synth_CpsB"/>
    <property type="match status" value="1"/>
</dbReference>